<evidence type="ECO:0000259" key="4">
    <source>
        <dbReference type="PROSITE" id="PS01124"/>
    </source>
</evidence>
<dbReference type="PROSITE" id="PS00041">
    <property type="entry name" value="HTH_ARAC_FAMILY_1"/>
    <property type="match status" value="1"/>
</dbReference>
<dbReference type="EMBL" id="LAQL01000003">
    <property type="protein sequence ID" value="KLN61947.1"/>
    <property type="molecule type" value="Genomic_DNA"/>
</dbReference>
<sequence length="311" mass="34277">MLDALSDILTRLSVKGTLYFRTSFTSRWGLEVPPFENAARFHFAHRGTCKVMINKTGENLVLAQGDLVIIPHGASHSLFCENTSPHEILPLDRVLEESGYKGDGVLVYGGGDMDKETQLICGHFSFAKDARHMIFDQLPDYIHIPNYGETAGKWMEATLRMIGDETGGSKFGGDLIALKMSEVIFAQAIRTFIENQGSDITGLAAFADPHISRALNAFHKAPAESWSVESLAREAGLSRTSFAQHFAKKMGVTPIQYLTSWRMQIARQGLVEQKMNVAEVAALIGYASESAFSRVFKKEVGASPAEYRTAH</sequence>
<dbReference type="Proteomes" id="UP000035444">
    <property type="component" value="Unassembled WGS sequence"/>
</dbReference>
<dbReference type="PANTHER" id="PTHR46796">
    <property type="entry name" value="HTH-TYPE TRANSCRIPTIONAL ACTIVATOR RHAS-RELATED"/>
    <property type="match status" value="1"/>
</dbReference>
<dbReference type="SMART" id="SM00342">
    <property type="entry name" value="HTH_ARAC"/>
    <property type="match status" value="1"/>
</dbReference>
<dbReference type="Gene3D" id="1.10.10.60">
    <property type="entry name" value="Homeodomain-like"/>
    <property type="match status" value="2"/>
</dbReference>
<dbReference type="InterPro" id="IPR018062">
    <property type="entry name" value="HTH_AraC-typ_CS"/>
</dbReference>
<keyword evidence="1" id="KW-0805">Transcription regulation</keyword>
<dbReference type="OrthoDB" id="9783876at2"/>
<dbReference type="STRING" id="1489064.WH96_05285"/>
<dbReference type="GO" id="GO:0043565">
    <property type="term" value="F:sequence-specific DNA binding"/>
    <property type="evidence" value="ECO:0007669"/>
    <property type="project" value="InterPro"/>
</dbReference>
<dbReference type="Pfam" id="PF12852">
    <property type="entry name" value="Cupin_6"/>
    <property type="match status" value="1"/>
</dbReference>
<keyword evidence="2" id="KW-0238">DNA-binding</keyword>
<dbReference type="PANTHER" id="PTHR46796:SF7">
    <property type="entry name" value="ARAC FAMILY TRANSCRIPTIONAL REGULATOR"/>
    <property type="match status" value="1"/>
</dbReference>
<evidence type="ECO:0000256" key="1">
    <source>
        <dbReference type="ARBA" id="ARBA00023015"/>
    </source>
</evidence>
<dbReference type="PROSITE" id="PS01124">
    <property type="entry name" value="HTH_ARAC_FAMILY_2"/>
    <property type="match status" value="1"/>
</dbReference>
<accession>A0A0H2MMJ5</accession>
<dbReference type="InterPro" id="IPR050204">
    <property type="entry name" value="AraC_XylS_family_regulators"/>
</dbReference>
<proteinExistence type="predicted"/>
<dbReference type="SUPFAM" id="SSF46689">
    <property type="entry name" value="Homeodomain-like"/>
    <property type="match status" value="2"/>
</dbReference>
<gene>
    <name evidence="5" type="ORF">WH96_05285</name>
</gene>
<organism evidence="5 6">
    <name type="scientific">Kiloniella spongiae</name>
    <dbReference type="NCBI Taxonomy" id="1489064"/>
    <lineage>
        <taxon>Bacteria</taxon>
        <taxon>Pseudomonadati</taxon>
        <taxon>Pseudomonadota</taxon>
        <taxon>Alphaproteobacteria</taxon>
        <taxon>Rhodospirillales</taxon>
        <taxon>Kiloniellaceae</taxon>
        <taxon>Kiloniella</taxon>
    </lineage>
</organism>
<name>A0A0H2MMJ5_9PROT</name>
<dbReference type="InterPro" id="IPR032783">
    <property type="entry name" value="AraC_lig"/>
</dbReference>
<evidence type="ECO:0000256" key="3">
    <source>
        <dbReference type="ARBA" id="ARBA00023163"/>
    </source>
</evidence>
<dbReference type="PRINTS" id="PR00032">
    <property type="entry name" value="HTHARAC"/>
</dbReference>
<protein>
    <submittedName>
        <fullName evidence="5">AraC family transcriptional regulator</fullName>
    </submittedName>
</protein>
<evidence type="ECO:0000256" key="2">
    <source>
        <dbReference type="ARBA" id="ARBA00023125"/>
    </source>
</evidence>
<reference evidence="5 6" key="1">
    <citation type="submission" date="2015-03" db="EMBL/GenBank/DDBJ databases">
        <title>Genome Sequence of Kiloniella spongiae MEBiC09566, isolated from a marine sponge.</title>
        <authorList>
            <person name="Shao Z."/>
            <person name="Wang L."/>
            <person name="Li X."/>
        </authorList>
    </citation>
    <scope>NUCLEOTIDE SEQUENCE [LARGE SCALE GENOMIC DNA]</scope>
    <source>
        <strain evidence="5 6">MEBiC09566</strain>
    </source>
</reference>
<dbReference type="PATRIC" id="fig|1489064.4.peg.2268"/>
<keyword evidence="3" id="KW-0804">Transcription</keyword>
<dbReference type="GO" id="GO:0003700">
    <property type="term" value="F:DNA-binding transcription factor activity"/>
    <property type="evidence" value="ECO:0007669"/>
    <property type="project" value="InterPro"/>
</dbReference>
<evidence type="ECO:0000313" key="5">
    <source>
        <dbReference type="EMBL" id="KLN61947.1"/>
    </source>
</evidence>
<dbReference type="AlphaFoldDB" id="A0A0H2MMJ5"/>
<keyword evidence="6" id="KW-1185">Reference proteome</keyword>
<dbReference type="Pfam" id="PF12833">
    <property type="entry name" value="HTH_18"/>
    <property type="match status" value="1"/>
</dbReference>
<evidence type="ECO:0000313" key="6">
    <source>
        <dbReference type="Proteomes" id="UP000035444"/>
    </source>
</evidence>
<dbReference type="InterPro" id="IPR020449">
    <property type="entry name" value="Tscrpt_reg_AraC-type_HTH"/>
</dbReference>
<feature type="domain" description="HTH araC/xylS-type" evidence="4">
    <location>
        <begin position="212"/>
        <end position="310"/>
    </location>
</feature>
<comment type="caution">
    <text evidence="5">The sequence shown here is derived from an EMBL/GenBank/DDBJ whole genome shotgun (WGS) entry which is preliminary data.</text>
</comment>
<dbReference type="InterPro" id="IPR009057">
    <property type="entry name" value="Homeodomain-like_sf"/>
</dbReference>
<dbReference type="InterPro" id="IPR018060">
    <property type="entry name" value="HTH_AraC"/>
</dbReference>